<dbReference type="Gene3D" id="1.10.510.10">
    <property type="entry name" value="Transferase(Phosphotransferase) domain 1"/>
    <property type="match status" value="1"/>
</dbReference>
<evidence type="ECO:0000313" key="3">
    <source>
        <dbReference type="Proteomes" id="UP001212997"/>
    </source>
</evidence>
<gene>
    <name evidence="2" type="ORF">NLI96_g890</name>
</gene>
<dbReference type="PROSITE" id="PS00109">
    <property type="entry name" value="PROTEIN_KINASE_TYR"/>
    <property type="match status" value="1"/>
</dbReference>
<feature type="domain" description="Fungal-type protein kinase" evidence="1">
    <location>
        <begin position="146"/>
        <end position="642"/>
    </location>
</feature>
<evidence type="ECO:0000313" key="2">
    <source>
        <dbReference type="EMBL" id="KAJ3491174.1"/>
    </source>
</evidence>
<keyword evidence="3" id="KW-1185">Reference proteome</keyword>
<evidence type="ECO:0000259" key="1">
    <source>
        <dbReference type="Pfam" id="PF17667"/>
    </source>
</evidence>
<name>A0AAD5YI29_9APHY</name>
<dbReference type="EMBL" id="JANAWD010000016">
    <property type="protein sequence ID" value="KAJ3491174.1"/>
    <property type="molecule type" value="Genomic_DNA"/>
</dbReference>
<dbReference type="AlphaFoldDB" id="A0AAD5YI29"/>
<dbReference type="InterPro" id="IPR040976">
    <property type="entry name" value="Pkinase_fungal"/>
</dbReference>
<sequence>MSCAGPTIDVNPQSNDVDSPVTIPIPEHTSKFAQAHDCVLDSSRGNIRVNNKNLMKTFFDVDIHQLVEPSTVLPMEEKWDNSLFLDVANGVSELDNITRPRPDGTILTWINTQGSRINSYWPESYDVPTDFIATLETVSPTTRSFHTRSRDPPSWNQVLIPGELKRRHSLRSDFAFLRLSHCIRRIYKEQPDRRFMFGFTFEYVFLTVWYCDRSGLVSSEHINVYESPHLLVQFLISCARMPTVDLGLDPTFLWFKEKHTHLQSYQIPPDVVKGGFETMPWIFEMPDGENDGLRDGGRKKGDVQVTPEIEGENNGGTQEKASRKIVKYVTFRALKVSSAEMMVGRATRVWLAYTLDDYLEALDTSSPSIVSTFQVYVLKDVWYDVGRTPEGSFYQKQGPLDGIARLCSAEHVKIFGDADKTERNRNRIGVSGRRVRLATESDRKQHAEIFSSEYPSTVPLTYEEAIRWIDILASAESKEEAFIVRAHYRLLLQTFGYSILDFTSHEEMLSAFLDAVKGHKNLSNAGYLHRDISTGNILIADQPSPNRGVLIDQDHAIPLEPEYQYTTKELQAGTRSFMAIEMLKRKAYVPIRRKYVVRPDLYPIDPYTPRQELVMPATLRREFRPRAIHDLEAFFWVLCWICVMTEGPSTPRIIPEEDDQFLWWDVSCMFASGGWELKEEILQDPEKMKKYILDILSPFYYNMRGLLVALNEVVFAVYHTSQYDMAYDDFIAAIEARLEELKARPDPMDTEYDTARARRIVTLRRQLEKVSEVQDRKNEVDPGDFEEEVAREKVELLEEKEEDFRVMIRRAELRRERYRFQRPLQFQDRGGRLRRIQT</sequence>
<dbReference type="SUPFAM" id="SSF56112">
    <property type="entry name" value="Protein kinase-like (PK-like)"/>
    <property type="match status" value="1"/>
</dbReference>
<dbReference type="InterPro" id="IPR008266">
    <property type="entry name" value="Tyr_kinase_AS"/>
</dbReference>
<dbReference type="Pfam" id="PF17667">
    <property type="entry name" value="Pkinase_fungal"/>
    <property type="match status" value="1"/>
</dbReference>
<accession>A0AAD5YI29</accession>
<reference evidence="2" key="1">
    <citation type="submission" date="2022-07" db="EMBL/GenBank/DDBJ databases">
        <title>Genome Sequence of Physisporinus lineatus.</title>
        <authorList>
            <person name="Buettner E."/>
        </authorList>
    </citation>
    <scope>NUCLEOTIDE SEQUENCE</scope>
    <source>
        <strain evidence="2">VT162</strain>
    </source>
</reference>
<organism evidence="2 3">
    <name type="scientific">Meripilus lineatus</name>
    <dbReference type="NCBI Taxonomy" id="2056292"/>
    <lineage>
        <taxon>Eukaryota</taxon>
        <taxon>Fungi</taxon>
        <taxon>Dikarya</taxon>
        <taxon>Basidiomycota</taxon>
        <taxon>Agaricomycotina</taxon>
        <taxon>Agaricomycetes</taxon>
        <taxon>Polyporales</taxon>
        <taxon>Meripilaceae</taxon>
        <taxon>Meripilus</taxon>
    </lineage>
</organism>
<dbReference type="InterPro" id="IPR011009">
    <property type="entry name" value="Kinase-like_dom_sf"/>
</dbReference>
<dbReference type="GO" id="GO:0004672">
    <property type="term" value="F:protein kinase activity"/>
    <property type="evidence" value="ECO:0007669"/>
    <property type="project" value="InterPro"/>
</dbReference>
<protein>
    <recommendedName>
        <fullName evidence="1">Fungal-type protein kinase domain-containing protein</fullName>
    </recommendedName>
</protein>
<dbReference type="PANTHER" id="PTHR38248:SF2">
    <property type="entry name" value="FUNK1 11"/>
    <property type="match status" value="1"/>
</dbReference>
<comment type="caution">
    <text evidence="2">The sequence shown here is derived from an EMBL/GenBank/DDBJ whole genome shotgun (WGS) entry which is preliminary data.</text>
</comment>
<dbReference type="PANTHER" id="PTHR38248">
    <property type="entry name" value="FUNK1 6"/>
    <property type="match status" value="1"/>
</dbReference>
<proteinExistence type="predicted"/>
<dbReference type="Proteomes" id="UP001212997">
    <property type="component" value="Unassembled WGS sequence"/>
</dbReference>